<evidence type="ECO:0000256" key="1">
    <source>
        <dbReference type="ARBA" id="ARBA00004651"/>
    </source>
</evidence>
<feature type="transmembrane region" description="Helical" evidence="6">
    <location>
        <begin position="65"/>
        <end position="86"/>
    </location>
</feature>
<dbReference type="Pfam" id="PF06271">
    <property type="entry name" value="RDD"/>
    <property type="match status" value="1"/>
</dbReference>
<proteinExistence type="predicted"/>
<dbReference type="EMBL" id="JAIQDJ010000017">
    <property type="protein sequence ID" value="MBZ4187164.1"/>
    <property type="molecule type" value="Genomic_DNA"/>
</dbReference>
<protein>
    <submittedName>
        <fullName evidence="8">RDD family protein</fullName>
    </submittedName>
</protein>
<keyword evidence="4 6" id="KW-1133">Transmembrane helix</keyword>
<sequence>MIDPPELSISSCSSTQADIVYVGFWRRFAAACIDWMLILTILGTVLAPLLAVASLAILIKTGGGFLSSSTIAFLLLMLPLGLYFAWMHSRPAQATLGKMAVGIKVCRPNGSVIDFGQSCMRWLGLLVAALPAGIGLMAAGITERKRGWHDRWTDTVVVDRWAFTDHPERQQPNLDTLSKIVIIFHAITLLLVICVLAFFVLVMSNYPGIF</sequence>
<evidence type="ECO:0000256" key="6">
    <source>
        <dbReference type="SAM" id="Phobius"/>
    </source>
</evidence>
<evidence type="ECO:0000256" key="4">
    <source>
        <dbReference type="ARBA" id="ARBA00022989"/>
    </source>
</evidence>
<feature type="transmembrane region" description="Helical" evidence="6">
    <location>
        <begin position="180"/>
        <end position="202"/>
    </location>
</feature>
<evidence type="ECO:0000313" key="8">
    <source>
        <dbReference type="EMBL" id="MBZ4187164.1"/>
    </source>
</evidence>
<evidence type="ECO:0000256" key="2">
    <source>
        <dbReference type="ARBA" id="ARBA00022475"/>
    </source>
</evidence>
<organism evidence="8 9">
    <name type="scientific">Thermomonas beijingensis</name>
    <dbReference type="NCBI Taxonomy" id="2872701"/>
    <lineage>
        <taxon>Bacteria</taxon>
        <taxon>Pseudomonadati</taxon>
        <taxon>Pseudomonadota</taxon>
        <taxon>Gammaproteobacteria</taxon>
        <taxon>Lysobacterales</taxon>
        <taxon>Lysobacteraceae</taxon>
        <taxon>Thermomonas</taxon>
    </lineage>
</organism>
<feature type="transmembrane region" description="Helical" evidence="6">
    <location>
        <begin position="35"/>
        <end position="59"/>
    </location>
</feature>
<keyword evidence="9" id="KW-1185">Reference proteome</keyword>
<evidence type="ECO:0000313" key="9">
    <source>
        <dbReference type="Proteomes" id="UP001430290"/>
    </source>
</evidence>
<dbReference type="PANTHER" id="PTHR36115">
    <property type="entry name" value="PROLINE-RICH ANTIGEN HOMOLOG-RELATED"/>
    <property type="match status" value="1"/>
</dbReference>
<dbReference type="PANTHER" id="PTHR36115:SF6">
    <property type="entry name" value="PROLINE-RICH ANTIGEN HOMOLOG"/>
    <property type="match status" value="1"/>
</dbReference>
<name>A0ABS7TH11_9GAMM</name>
<dbReference type="InterPro" id="IPR051791">
    <property type="entry name" value="Pra-immunoreactive"/>
</dbReference>
<accession>A0ABS7TH11</accession>
<evidence type="ECO:0000259" key="7">
    <source>
        <dbReference type="Pfam" id="PF06271"/>
    </source>
</evidence>
<evidence type="ECO:0000256" key="3">
    <source>
        <dbReference type="ARBA" id="ARBA00022692"/>
    </source>
</evidence>
<dbReference type="Proteomes" id="UP001430290">
    <property type="component" value="Unassembled WGS sequence"/>
</dbReference>
<evidence type="ECO:0000256" key="5">
    <source>
        <dbReference type="ARBA" id="ARBA00023136"/>
    </source>
</evidence>
<reference evidence="8" key="1">
    <citation type="submission" date="2021-09" db="EMBL/GenBank/DDBJ databases">
        <authorList>
            <person name="Wu T."/>
            <person name="Guo S.Z."/>
        </authorList>
    </citation>
    <scope>NUCLEOTIDE SEQUENCE</scope>
    <source>
        <strain evidence="8">RSS-23</strain>
    </source>
</reference>
<comment type="subcellular location">
    <subcellularLocation>
        <location evidence="1">Cell membrane</location>
        <topology evidence="1">Multi-pass membrane protein</topology>
    </subcellularLocation>
</comment>
<keyword evidence="5 6" id="KW-0472">Membrane</keyword>
<keyword evidence="2" id="KW-1003">Cell membrane</keyword>
<dbReference type="InterPro" id="IPR010432">
    <property type="entry name" value="RDD"/>
</dbReference>
<keyword evidence="3 6" id="KW-0812">Transmembrane</keyword>
<dbReference type="RefSeq" id="WP_223629834.1">
    <property type="nucleotide sequence ID" value="NZ_JAIQDJ010000017.1"/>
</dbReference>
<gene>
    <name evidence="8" type="ORF">K7B09_12615</name>
</gene>
<feature type="transmembrane region" description="Helical" evidence="6">
    <location>
        <begin position="122"/>
        <end position="142"/>
    </location>
</feature>
<feature type="domain" description="RDD" evidence="7">
    <location>
        <begin position="21"/>
        <end position="153"/>
    </location>
</feature>
<comment type="caution">
    <text evidence="8">The sequence shown here is derived from an EMBL/GenBank/DDBJ whole genome shotgun (WGS) entry which is preliminary data.</text>
</comment>